<reference evidence="6" key="1">
    <citation type="submission" date="2023-08" db="EMBL/GenBank/DDBJ databases">
        <title>Functional and genomic diversity of the sorghum phyllosphere microbiome.</title>
        <authorList>
            <person name="Shade A."/>
        </authorList>
    </citation>
    <scope>NUCLEOTIDE SEQUENCE</scope>
    <source>
        <strain evidence="6">SORGH_AS_0201</strain>
    </source>
</reference>
<dbReference type="AlphaFoldDB" id="A0AAJ2BM00"/>
<dbReference type="CDD" id="cd00085">
    <property type="entry name" value="HNHc"/>
    <property type="match status" value="1"/>
</dbReference>
<proteinExistence type="inferred from homology"/>
<dbReference type="GO" id="GO:0003676">
    <property type="term" value="F:nucleic acid binding"/>
    <property type="evidence" value="ECO:0007669"/>
    <property type="project" value="InterPro"/>
</dbReference>
<sequence length="118" mass="13648">MANDTSKLDRILAETQRERERGYREKALKMYPHVCGRCAREFSGKRLSELTVHHRDHNHDNNPQDGSNWELLCLYCHDNEHSRYTDQQYFTEGSLSTPSVAKATHNPFAALAGMLKKD</sequence>
<evidence type="ECO:0000256" key="2">
    <source>
        <dbReference type="ARBA" id="ARBA00022801"/>
    </source>
</evidence>
<dbReference type="Proteomes" id="UP001268036">
    <property type="component" value="Unassembled WGS sequence"/>
</dbReference>
<gene>
    <name evidence="6" type="ORF">QE440_004655</name>
</gene>
<dbReference type="GO" id="GO:0016787">
    <property type="term" value="F:hydrolase activity"/>
    <property type="evidence" value="ECO:0007669"/>
    <property type="project" value="UniProtKB-KW"/>
</dbReference>
<dbReference type="GO" id="GO:0005829">
    <property type="term" value="C:cytosol"/>
    <property type="evidence" value="ECO:0007669"/>
    <property type="project" value="TreeGrafter"/>
</dbReference>
<dbReference type="RefSeq" id="WP_058763016.1">
    <property type="nucleotide sequence ID" value="NZ_CP021645.1"/>
</dbReference>
<comment type="caution">
    <text evidence="6">The sequence shown here is derived from an EMBL/GenBank/DDBJ whole genome shotgun (WGS) entry which is preliminary data.</text>
</comment>
<comment type="similarity">
    <text evidence="3">Belongs to the HNH nuclease family.</text>
</comment>
<evidence type="ECO:0000256" key="3">
    <source>
        <dbReference type="ARBA" id="ARBA00038412"/>
    </source>
</evidence>
<dbReference type="EMBL" id="JAVJAF010000001">
    <property type="protein sequence ID" value="MDR6236914.1"/>
    <property type="molecule type" value="Genomic_DNA"/>
</dbReference>
<evidence type="ECO:0000256" key="4">
    <source>
        <dbReference type="ARBA" id="ARBA00040194"/>
    </source>
</evidence>
<protein>
    <recommendedName>
        <fullName evidence="4">Putative HNH nuclease YajD</fullName>
    </recommendedName>
</protein>
<dbReference type="Pfam" id="PF01844">
    <property type="entry name" value="HNH"/>
    <property type="match status" value="1"/>
</dbReference>
<keyword evidence="2" id="KW-0378">Hydrolase</keyword>
<dbReference type="InterPro" id="IPR003615">
    <property type="entry name" value="HNH_nuc"/>
</dbReference>
<dbReference type="GO" id="GO:0008270">
    <property type="term" value="F:zinc ion binding"/>
    <property type="evidence" value="ECO:0007669"/>
    <property type="project" value="InterPro"/>
</dbReference>
<evidence type="ECO:0000313" key="7">
    <source>
        <dbReference type="Proteomes" id="UP001268036"/>
    </source>
</evidence>
<dbReference type="PANTHER" id="PTHR41286">
    <property type="entry name" value="HNH NUCLEASE YAJD-RELATED"/>
    <property type="match status" value="1"/>
</dbReference>
<name>A0AAJ2BM00_9PSED</name>
<keyword evidence="6" id="KW-0255">Endonuclease</keyword>
<feature type="domain" description="HNH nuclease" evidence="5">
    <location>
        <begin position="22"/>
        <end position="78"/>
    </location>
</feature>
<dbReference type="GO" id="GO:0004519">
    <property type="term" value="F:endonuclease activity"/>
    <property type="evidence" value="ECO:0007669"/>
    <property type="project" value="UniProtKB-KW"/>
</dbReference>
<organism evidence="6 7">
    <name type="scientific">Pseudomonas oryzihabitans</name>
    <dbReference type="NCBI Taxonomy" id="47885"/>
    <lineage>
        <taxon>Bacteria</taxon>
        <taxon>Pseudomonadati</taxon>
        <taxon>Pseudomonadota</taxon>
        <taxon>Gammaproteobacteria</taxon>
        <taxon>Pseudomonadales</taxon>
        <taxon>Pseudomonadaceae</taxon>
        <taxon>Pseudomonas</taxon>
    </lineage>
</organism>
<dbReference type="NCBIfam" id="NF008448">
    <property type="entry name" value="PRK11295.1"/>
    <property type="match status" value="1"/>
</dbReference>
<dbReference type="SMART" id="SM00507">
    <property type="entry name" value="HNHc"/>
    <property type="match status" value="1"/>
</dbReference>
<dbReference type="InterPro" id="IPR002711">
    <property type="entry name" value="HNH"/>
</dbReference>
<evidence type="ECO:0000256" key="1">
    <source>
        <dbReference type="ARBA" id="ARBA00022722"/>
    </source>
</evidence>
<dbReference type="PANTHER" id="PTHR41286:SF1">
    <property type="entry name" value="HNH NUCLEASE YAJD-RELATED"/>
    <property type="match status" value="1"/>
</dbReference>
<accession>A0AAJ2BM00</accession>
<evidence type="ECO:0000259" key="5">
    <source>
        <dbReference type="SMART" id="SM00507"/>
    </source>
</evidence>
<keyword evidence="1" id="KW-0540">Nuclease</keyword>
<dbReference type="Gene3D" id="1.10.30.50">
    <property type="match status" value="1"/>
</dbReference>
<evidence type="ECO:0000313" key="6">
    <source>
        <dbReference type="EMBL" id="MDR6236914.1"/>
    </source>
</evidence>